<accession>A0A918AXF8</accession>
<dbReference type="AlphaFoldDB" id="A0A918AXF8"/>
<organism evidence="1 2">
    <name type="scientific">Streptomyces roseolilacinus</name>
    <dbReference type="NCBI Taxonomy" id="66904"/>
    <lineage>
        <taxon>Bacteria</taxon>
        <taxon>Bacillati</taxon>
        <taxon>Actinomycetota</taxon>
        <taxon>Actinomycetes</taxon>
        <taxon>Kitasatosporales</taxon>
        <taxon>Streptomycetaceae</taxon>
        <taxon>Streptomyces</taxon>
    </lineage>
</organism>
<dbReference type="Proteomes" id="UP000654123">
    <property type="component" value="Unassembled WGS sequence"/>
</dbReference>
<dbReference type="RefSeq" id="WP_189531061.1">
    <property type="nucleotide sequence ID" value="NZ_BMSV01000002.1"/>
</dbReference>
<dbReference type="Gene3D" id="1.10.620.20">
    <property type="entry name" value="Ribonucleotide Reductase, subunit A"/>
    <property type="match status" value="1"/>
</dbReference>
<evidence type="ECO:0000313" key="2">
    <source>
        <dbReference type="Proteomes" id="UP000654123"/>
    </source>
</evidence>
<evidence type="ECO:0000313" key="1">
    <source>
        <dbReference type="EMBL" id="GGP97584.1"/>
    </source>
</evidence>
<sequence length="322" mass="36095">MTPAATPTPVEADWDRAPSVLEGARTLELTTEDCNLPYWLRHVAGTMLRRLSDGSVPDEGPTAAVREPGPLRNALVDEFTFRHLAEEKAARALSFLVFHASGTDDLEFFATQLIDEARHARVFREHLLRVGLSAAQIEAEVARTSSTTAAAVLDPLEEFGLQVLRDQGDFHGGVLVLTVLVEGVLAPAAELSERKWRPLDPSAALVERGANMDEIRHLAVGSSVVRRYLTEHPEQRPRLLDLVAEGRRLWEKLPMEEVLFRRESFFQEGLAQHAEFIGDYEIWPGRRLIDTGIEERMEAAGRWSQETQEARLAYMLLSDSPR</sequence>
<comment type="caution">
    <text evidence="1">The sequence shown here is derived from an EMBL/GenBank/DDBJ whole genome shotgun (WGS) entry which is preliminary data.</text>
</comment>
<proteinExistence type="predicted"/>
<dbReference type="GO" id="GO:0016491">
    <property type="term" value="F:oxidoreductase activity"/>
    <property type="evidence" value="ECO:0007669"/>
    <property type="project" value="InterPro"/>
</dbReference>
<reference evidence="1" key="1">
    <citation type="journal article" date="2014" name="Int. J. Syst. Evol. Microbiol.">
        <title>Complete genome sequence of Corynebacterium casei LMG S-19264T (=DSM 44701T), isolated from a smear-ripened cheese.</title>
        <authorList>
            <consortium name="US DOE Joint Genome Institute (JGI-PGF)"/>
            <person name="Walter F."/>
            <person name="Albersmeier A."/>
            <person name="Kalinowski J."/>
            <person name="Ruckert C."/>
        </authorList>
    </citation>
    <scope>NUCLEOTIDE SEQUENCE</scope>
    <source>
        <strain evidence="1">JCM 4335</strain>
    </source>
</reference>
<dbReference type="InterPro" id="IPR012348">
    <property type="entry name" value="RNR-like"/>
</dbReference>
<protein>
    <recommendedName>
        <fullName evidence="3">VlmB-like protein</fullName>
    </recommendedName>
</protein>
<reference evidence="1" key="2">
    <citation type="submission" date="2020-09" db="EMBL/GenBank/DDBJ databases">
        <authorList>
            <person name="Sun Q."/>
            <person name="Ohkuma M."/>
        </authorList>
    </citation>
    <scope>NUCLEOTIDE SEQUENCE</scope>
    <source>
        <strain evidence="1">JCM 4335</strain>
    </source>
</reference>
<dbReference type="SUPFAM" id="SSF47240">
    <property type="entry name" value="Ferritin-like"/>
    <property type="match status" value="1"/>
</dbReference>
<dbReference type="EMBL" id="BMSV01000002">
    <property type="protein sequence ID" value="GGP97584.1"/>
    <property type="molecule type" value="Genomic_DNA"/>
</dbReference>
<dbReference type="InterPro" id="IPR009078">
    <property type="entry name" value="Ferritin-like_SF"/>
</dbReference>
<name>A0A918AXF8_9ACTN</name>
<gene>
    <name evidence="1" type="ORF">GCM10010249_15120</name>
</gene>
<evidence type="ECO:0008006" key="3">
    <source>
        <dbReference type="Google" id="ProtNLM"/>
    </source>
</evidence>
<keyword evidence="2" id="KW-1185">Reference proteome</keyword>